<sequence>MTGANNDLPDVQTGETELQVLWHTDAMSYDPNEYWRGWHGFELAVVAGESTESRSTIPADSPEKREESWKALSNEEKEHNLEERKSRYENVVRY</sequence>
<evidence type="ECO:0000313" key="3">
    <source>
        <dbReference type="Proteomes" id="UP001158576"/>
    </source>
</evidence>
<accession>A0ABN7SYV8</accession>
<organism evidence="2 3">
    <name type="scientific">Oikopleura dioica</name>
    <name type="common">Tunicate</name>
    <dbReference type="NCBI Taxonomy" id="34765"/>
    <lineage>
        <taxon>Eukaryota</taxon>
        <taxon>Metazoa</taxon>
        <taxon>Chordata</taxon>
        <taxon>Tunicata</taxon>
        <taxon>Appendicularia</taxon>
        <taxon>Copelata</taxon>
        <taxon>Oikopleuridae</taxon>
        <taxon>Oikopleura</taxon>
    </lineage>
</organism>
<dbReference type="Proteomes" id="UP001158576">
    <property type="component" value="Chromosome 2"/>
</dbReference>
<dbReference type="EMBL" id="OU015567">
    <property type="protein sequence ID" value="CAG5110689.1"/>
    <property type="molecule type" value="Genomic_DNA"/>
</dbReference>
<evidence type="ECO:0000313" key="2">
    <source>
        <dbReference type="EMBL" id="CAG5110689.1"/>
    </source>
</evidence>
<protein>
    <submittedName>
        <fullName evidence="2">Oidioi.mRNA.OKI2018_I69.chr2.g5066.t1.cds</fullName>
    </submittedName>
</protein>
<reference evidence="2 3" key="1">
    <citation type="submission" date="2021-04" db="EMBL/GenBank/DDBJ databases">
        <authorList>
            <person name="Bliznina A."/>
        </authorList>
    </citation>
    <scope>NUCLEOTIDE SEQUENCE [LARGE SCALE GENOMIC DNA]</scope>
</reference>
<proteinExistence type="predicted"/>
<gene>
    <name evidence="2" type="ORF">OKIOD_LOCUS13831</name>
</gene>
<feature type="region of interest" description="Disordered" evidence="1">
    <location>
        <begin position="49"/>
        <end position="94"/>
    </location>
</feature>
<name>A0ABN7SYV8_OIKDI</name>
<evidence type="ECO:0000256" key="1">
    <source>
        <dbReference type="SAM" id="MobiDB-lite"/>
    </source>
</evidence>
<feature type="compositionally biased region" description="Basic and acidic residues" evidence="1">
    <location>
        <begin position="61"/>
        <end position="94"/>
    </location>
</feature>
<keyword evidence="3" id="KW-1185">Reference proteome</keyword>